<evidence type="ECO:0000313" key="11">
    <source>
        <dbReference type="Proteomes" id="UP000505377"/>
    </source>
</evidence>
<evidence type="ECO:0000259" key="9">
    <source>
        <dbReference type="PROSITE" id="PS50929"/>
    </source>
</evidence>
<keyword evidence="3" id="KW-0547">Nucleotide-binding</keyword>
<dbReference type="SUPFAM" id="SSF52540">
    <property type="entry name" value="P-loop containing nucleoside triphosphate hydrolases"/>
    <property type="match status" value="1"/>
</dbReference>
<dbReference type="RefSeq" id="WP_172163435.1">
    <property type="nucleotide sequence ID" value="NZ_CP053564.1"/>
</dbReference>
<evidence type="ECO:0000259" key="8">
    <source>
        <dbReference type="PROSITE" id="PS50893"/>
    </source>
</evidence>
<dbReference type="PANTHER" id="PTHR24221">
    <property type="entry name" value="ATP-BINDING CASSETTE SUB-FAMILY B"/>
    <property type="match status" value="1"/>
</dbReference>
<evidence type="ECO:0000256" key="6">
    <source>
        <dbReference type="ARBA" id="ARBA00023136"/>
    </source>
</evidence>
<sequence length="568" mass="59567">MAVLDPRLLRSTRAVRVHLVVSVVCSLALAALTVAQAWLLARVVAGATAGEPDLGAAVAAVGLVVLARAGLAYGAEGAALRSAALVTSDLRRRLASHVTGAAADPAATDPGELATLATRGLDPLDAYVARYLPQILLTAVVPLTVLVVVVTADPVSGVLLGLALPLVPFLLALIGRYSRERAQRQWVLLERLGGRFLDVVEGLPTLAVLRRAAAEAARLREVGDRHRRAAMETLRVAFLSALALELLASVSVAVIAAWVGFRLLHGRIDYESALLVLILAPEAFLPLRELGARFHAGLEGATAAGRVFEVLDRPGGPLPDPEHPAAAGADPAISLCGVVLTRPGRPAPVLDRVDLELRPGRTTLVVGPSGAGKTSLLGLLLRFGAPDKGTVTLTGADGEPVDLADVPVELWRRRLAWVPQRPHLFDAPVVENIRLGEPGASDAAVRRAAELAEVHDVVRALPDGYATRLGERGARLSSGQHQRIALARAFLRREAVAATGVTPIVLLDEPTAHLDPENALLVRAAVARLVERGTAVVVAHDAGWVDLADDVVTLTAGRVTARRAVEPA</sequence>
<dbReference type="GO" id="GO:0005524">
    <property type="term" value="F:ATP binding"/>
    <property type="evidence" value="ECO:0007669"/>
    <property type="project" value="UniProtKB-KW"/>
</dbReference>
<dbReference type="GO" id="GO:0042883">
    <property type="term" value="P:cysteine transport"/>
    <property type="evidence" value="ECO:0007669"/>
    <property type="project" value="InterPro"/>
</dbReference>
<dbReference type="InterPro" id="IPR011527">
    <property type="entry name" value="ABC1_TM_dom"/>
</dbReference>
<feature type="transmembrane region" description="Helical" evidence="7">
    <location>
        <begin position="158"/>
        <end position="175"/>
    </location>
</feature>
<name>A0A6M6JNH3_9PSEU</name>
<dbReference type="GO" id="GO:0140359">
    <property type="term" value="F:ABC-type transporter activity"/>
    <property type="evidence" value="ECO:0007669"/>
    <property type="project" value="InterPro"/>
</dbReference>
<dbReference type="InterPro" id="IPR003593">
    <property type="entry name" value="AAA+_ATPase"/>
</dbReference>
<dbReference type="PROSITE" id="PS50893">
    <property type="entry name" value="ABC_TRANSPORTER_2"/>
    <property type="match status" value="1"/>
</dbReference>
<dbReference type="Pfam" id="PF00005">
    <property type="entry name" value="ABC_tran"/>
    <property type="match status" value="1"/>
</dbReference>
<organism evidence="10 11">
    <name type="scientific">Pseudonocardia broussonetiae</name>
    <dbReference type="NCBI Taxonomy" id="2736640"/>
    <lineage>
        <taxon>Bacteria</taxon>
        <taxon>Bacillati</taxon>
        <taxon>Actinomycetota</taxon>
        <taxon>Actinomycetes</taxon>
        <taxon>Pseudonocardiales</taxon>
        <taxon>Pseudonocardiaceae</taxon>
        <taxon>Pseudonocardia</taxon>
    </lineage>
</organism>
<accession>A0A6M6JNH3</accession>
<feature type="domain" description="ABC transporter" evidence="8">
    <location>
        <begin position="333"/>
        <end position="567"/>
    </location>
</feature>
<feature type="transmembrane region" description="Helical" evidence="7">
    <location>
        <begin position="131"/>
        <end position="152"/>
    </location>
</feature>
<dbReference type="Pfam" id="PF00664">
    <property type="entry name" value="ABC_membrane"/>
    <property type="match status" value="1"/>
</dbReference>
<dbReference type="SMART" id="SM00382">
    <property type="entry name" value="AAA"/>
    <property type="match status" value="1"/>
</dbReference>
<gene>
    <name evidence="10" type="primary">cydD</name>
    <name evidence="10" type="ORF">HOP40_26595</name>
</gene>
<dbReference type="PROSITE" id="PS50929">
    <property type="entry name" value="ABC_TM1F"/>
    <property type="match status" value="1"/>
</dbReference>
<evidence type="ECO:0000256" key="7">
    <source>
        <dbReference type="SAM" id="Phobius"/>
    </source>
</evidence>
<keyword evidence="11" id="KW-1185">Reference proteome</keyword>
<dbReference type="KEGG" id="pbro:HOP40_26595"/>
<dbReference type="SUPFAM" id="SSF90123">
    <property type="entry name" value="ABC transporter transmembrane region"/>
    <property type="match status" value="1"/>
</dbReference>
<keyword evidence="5 7" id="KW-1133">Transmembrane helix</keyword>
<dbReference type="PANTHER" id="PTHR24221:SF590">
    <property type="entry name" value="COMPONENT LINKED WITH THE ASSEMBLY OF CYTOCHROME' TRANSPORT TRANSMEMBRANE ATP-BINDING PROTEIN ABC TRANSPORTER CYDD-RELATED"/>
    <property type="match status" value="1"/>
</dbReference>
<evidence type="ECO:0000256" key="1">
    <source>
        <dbReference type="ARBA" id="ARBA00004651"/>
    </source>
</evidence>
<keyword evidence="4" id="KW-0067">ATP-binding</keyword>
<dbReference type="Gene3D" id="1.20.1560.10">
    <property type="entry name" value="ABC transporter type 1, transmembrane domain"/>
    <property type="match status" value="1"/>
</dbReference>
<dbReference type="AlphaFoldDB" id="A0A6M6JNH3"/>
<dbReference type="CDD" id="cd18584">
    <property type="entry name" value="ABC_6TM_AarD_CydD"/>
    <property type="match status" value="1"/>
</dbReference>
<dbReference type="InterPro" id="IPR014216">
    <property type="entry name" value="ABC_transptr_CydD"/>
</dbReference>
<evidence type="ECO:0000256" key="4">
    <source>
        <dbReference type="ARBA" id="ARBA00022840"/>
    </source>
</evidence>
<dbReference type="Proteomes" id="UP000505377">
    <property type="component" value="Chromosome"/>
</dbReference>
<comment type="subcellular location">
    <subcellularLocation>
        <location evidence="1">Cell membrane</location>
        <topology evidence="1">Multi-pass membrane protein</topology>
    </subcellularLocation>
</comment>
<feature type="domain" description="ABC transmembrane type-1" evidence="9">
    <location>
        <begin position="20"/>
        <end position="299"/>
    </location>
</feature>
<dbReference type="InterPro" id="IPR027417">
    <property type="entry name" value="P-loop_NTPase"/>
</dbReference>
<evidence type="ECO:0000313" key="10">
    <source>
        <dbReference type="EMBL" id="QJY48905.1"/>
    </source>
</evidence>
<dbReference type="GO" id="GO:0016887">
    <property type="term" value="F:ATP hydrolysis activity"/>
    <property type="evidence" value="ECO:0007669"/>
    <property type="project" value="InterPro"/>
</dbReference>
<feature type="transmembrane region" description="Helical" evidence="7">
    <location>
        <begin position="54"/>
        <end position="75"/>
    </location>
</feature>
<dbReference type="InterPro" id="IPR039421">
    <property type="entry name" value="Type_1_exporter"/>
</dbReference>
<dbReference type="InterPro" id="IPR036640">
    <property type="entry name" value="ABC1_TM_sf"/>
</dbReference>
<feature type="transmembrane region" description="Helical" evidence="7">
    <location>
        <begin position="236"/>
        <end position="261"/>
    </location>
</feature>
<proteinExistence type="predicted"/>
<evidence type="ECO:0000256" key="3">
    <source>
        <dbReference type="ARBA" id="ARBA00022741"/>
    </source>
</evidence>
<keyword evidence="6 7" id="KW-0472">Membrane</keyword>
<dbReference type="NCBIfam" id="TIGR02857">
    <property type="entry name" value="CydD"/>
    <property type="match status" value="1"/>
</dbReference>
<dbReference type="GO" id="GO:0005886">
    <property type="term" value="C:plasma membrane"/>
    <property type="evidence" value="ECO:0007669"/>
    <property type="project" value="UniProtKB-SubCell"/>
</dbReference>
<evidence type="ECO:0000256" key="5">
    <source>
        <dbReference type="ARBA" id="ARBA00022989"/>
    </source>
</evidence>
<evidence type="ECO:0000256" key="2">
    <source>
        <dbReference type="ARBA" id="ARBA00022692"/>
    </source>
</evidence>
<reference evidence="10 11" key="1">
    <citation type="submission" date="2020-05" db="EMBL/GenBank/DDBJ databases">
        <authorList>
            <person name="Mo P."/>
        </authorList>
    </citation>
    <scope>NUCLEOTIDE SEQUENCE [LARGE SCALE GENOMIC DNA]</scope>
    <source>
        <strain evidence="10 11">Gen01</strain>
    </source>
</reference>
<protein>
    <submittedName>
        <fullName evidence="10">Thiol reductant ABC exporter subunit CydD</fullName>
    </submittedName>
</protein>
<dbReference type="Gene3D" id="3.40.50.300">
    <property type="entry name" value="P-loop containing nucleotide triphosphate hydrolases"/>
    <property type="match status" value="1"/>
</dbReference>
<dbReference type="EMBL" id="CP053564">
    <property type="protein sequence ID" value="QJY48905.1"/>
    <property type="molecule type" value="Genomic_DNA"/>
</dbReference>
<feature type="transmembrane region" description="Helical" evidence="7">
    <location>
        <begin position="17"/>
        <end position="39"/>
    </location>
</feature>
<keyword evidence="2 7" id="KW-0812">Transmembrane</keyword>
<dbReference type="InterPro" id="IPR003439">
    <property type="entry name" value="ABC_transporter-like_ATP-bd"/>
</dbReference>